<dbReference type="Proteomes" id="UP000887577">
    <property type="component" value="Unplaced"/>
</dbReference>
<name>A0A914Y427_9BILA</name>
<sequence>MFKGMAQSVLIFPNRTTTLIFQSSSKLDSDHSGSQAWPVNDSVAVGMFKLIATAVPTPTSNPKITISNENLSQVIKINLMQANSFQTIELSKELIDQNDNLELIFGTPDIEHMISCLTLYDDESMTVIRELNVFKLV</sequence>
<proteinExistence type="predicted"/>
<keyword evidence="1" id="KW-1185">Reference proteome</keyword>
<reference evidence="2" key="1">
    <citation type="submission" date="2022-11" db="UniProtKB">
        <authorList>
            <consortium name="WormBaseParasite"/>
        </authorList>
    </citation>
    <scope>IDENTIFICATION</scope>
</reference>
<evidence type="ECO:0000313" key="2">
    <source>
        <dbReference type="WBParaSite" id="PSU_v2.g13532.t1"/>
    </source>
</evidence>
<accession>A0A914Y427</accession>
<evidence type="ECO:0000313" key="1">
    <source>
        <dbReference type="Proteomes" id="UP000887577"/>
    </source>
</evidence>
<organism evidence="1 2">
    <name type="scientific">Panagrolaimus superbus</name>
    <dbReference type="NCBI Taxonomy" id="310955"/>
    <lineage>
        <taxon>Eukaryota</taxon>
        <taxon>Metazoa</taxon>
        <taxon>Ecdysozoa</taxon>
        <taxon>Nematoda</taxon>
        <taxon>Chromadorea</taxon>
        <taxon>Rhabditida</taxon>
        <taxon>Tylenchina</taxon>
        <taxon>Panagrolaimomorpha</taxon>
        <taxon>Panagrolaimoidea</taxon>
        <taxon>Panagrolaimidae</taxon>
        <taxon>Panagrolaimus</taxon>
    </lineage>
</organism>
<dbReference type="WBParaSite" id="PSU_v2.g13532.t1">
    <property type="protein sequence ID" value="PSU_v2.g13532.t1"/>
    <property type="gene ID" value="PSU_v2.g13532"/>
</dbReference>
<protein>
    <submittedName>
        <fullName evidence="2">Uncharacterized protein</fullName>
    </submittedName>
</protein>
<dbReference type="AlphaFoldDB" id="A0A914Y427"/>